<keyword evidence="4 7" id="KW-1133">Transmembrane helix</keyword>
<feature type="transmembrane region" description="Helical" evidence="7">
    <location>
        <begin position="562"/>
        <end position="584"/>
    </location>
</feature>
<dbReference type="PANTHER" id="PTHR11819">
    <property type="entry name" value="SOLUTE CARRIER FAMILY 5"/>
    <property type="match status" value="1"/>
</dbReference>
<organism evidence="8 9">
    <name type="scientific">Lacunisphaera limnophila</name>
    <dbReference type="NCBI Taxonomy" id="1838286"/>
    <lineage>
        <taxon>Bacteria</taxon>
        <taxon>Pseudomonadati</taxon>
        <taxon>Verrucomicrobiota</taxon>
        <taxon>Opitutia</taxon>
        <taxon>Opitutales</taxon>
        <taxon>Opitutaceae</taxon>
        <taxon>Lacunisphaera</taxon>
    </lineage>
</organism>
<feature type="transmembrane region" description="Helical" evidence="7">
    <location>
        <begin position="437"/>
        <end position="459"/>
    </location>
</feature>
<dbReference type="EMBL" id="CP016094">
    <property type="protein sequence ID" value="AOS46389.1"/>
    <property type="molecule type" value="Genomic_DNA"/>
</dbReference>
<dbReference type="KEGG" id="obg:Verru16b_03495"/>
<feature type="transmembrane region" description="Helical" evidence="7">
    <location>
        <begin position="26"/>
        <end position="43"/>
    </location>
</feature>
<dbReference type="NCBIfam" id="TIGR00813">
    <property type="entry name" value="sss"/>
    <property type="match status" value="1"/>
</dbReference>
<feature type="transmembrane region" description="Helical" evidence="7">
    <location>
        <begin position="166"/>
        <end position="187"/>
    </location>
</feature>
<dbReference type="GO" id="GO:0005412">
    <property type="term" value="F:D-glucose:sodium symporter activity"/>
    <property type="evidence" value="ECO:0007669"/>
    <property type="project" value="TreeGrafter"/>
</dbReference>
<dbReference type="InterPro" id="IPR038377">
    <property type="entry name" value="Na/Glc_symporter_sf"/>
</dbReference>
<proteinExistence type="inferred from homology"/>
<dbReference type="InterPro" id="IPR018212">
    <property type="entry name" value="Na/solute_symporter_CS"/>
</dbReference>
<evidence type="ECO:0000256" key="3">
    <source>
        <dbReference type="ARBA" id="ARBA00022692"/>
    </source>
</evidence>
<dbReference type="Gene3D" id="1.20.1730.10">
    <property type="entry name" value="Sodium/glucose cotransporter"/>
    <property type="match status" value="1"/>
</dbReference>
<feature type="transmembrane region" description="Helical" evidence="7">
    <location>
        <begin position="409"/>
        <end position="431"/>
    </location>
</feature>
<feature type="transmembrane region" description="Helical" evidence="7">
    <location>
        <begin position="138"/>
        <end position="160"/>
    </location>
</feature>
<dbReference type="PANTHER" id="PTHR11819:SF195">
    <property type="entry name" value="SODIUM_GLUCOSE COTRANSPORTER 4"/>
    <property type="match status" value="1"/>
</dbReference>
<feature type="transmembrane region" description="Helical" evidence="7">
    <location>
        <begin position="466"/>
        <end position="488"/>
    </location>
</feature>
<feature type="transmembrane region" description="Helical" evidence="7">
    <location>
        <begin position="96"/>
        <end position="117"/>
    </location>
</feature>
<dbReference type="AlphaFoldDB" id="A0A1D8AZR9"/>
<keyword evidence="5 7" id="KW-0472">Membrane</keyword>
<dbReference type="GO" id="GO:0005886">
    <property type="term" value="C:plasma membrane"/>
    <property type="evidence" value="ECO:0007669"/>
    <property type="project" value="TreeGrafter"/>
</dbReference>
<keyword evidence="3 7" id="KW-0812">Transmembrane</keyword>
<evidence type="ECO:0000256" key="7">
    <source>
        <dbReference type="SAM" id="Phobius"/>
    </source>
</evidence>
<evidence type="ECO:0000256" key="6">
    <source>
        <dbReference type="RuleBase" id="RU362091"/>
    </source>
</evidence>
<dbReference type="OrthoDB" id="9789704at2"/>
<comment type="subcellular location">
    <subcellularLocation>
        <location evidence="1">Membrane</location>
        <topology evidence="1">Multi-pass membrane protein</topology>
    </subcellularLocation>
</comment>
<evidence type="ECO:0000256" key="4">
    <source>
        <dbReference type="ARBA" id="ARBA00022989"/>
    </source>
</evidence>
<dbReference type="STRING" id="1838286.Verru16b_03495"/>
<evidence type="ECO:0000313" key="9">
    <source>
        <dbReference type="Proteomes" id="UP000095228"/>
    </source>
</evidence>
<evidence type="ECO:0000256" key="5">
    <source>
        <dbReference type="ARBA" id="ARBA00023136"/>
    </source>
</evidence>
<protein>
    <submittedName>
        <fullName evidence="8">Sodium/glucose cotransporter</fullName>
    </submittedName>
</protein>
<dbReference type="PROSITE" id="PS50283">
    <property type="entry name" value="NA_SOLUT_SYMP_3"/>
    <property type="match status" value="1"/>
</dbReference>
<feature type="transmembrane region" description="Helical" evidence="7">
    <location>
        <begin position="305"/>
        <end position="326"/>
    </location>
</feature>
<keyword evidence="9" id="KW-1185">Reference proteome</keyword>
<gene>
    <name evidence="8" type="primary">sglT_5</name>
    <name evidence="8" type="ORF">Verru16b_03495</name>
</gene>
<dbReference type="PATRIC" id="fig|1838286.3.peg.3527"/>
<feature type="transmembrane region" description="Helical" evidence="7">
    <location>
        <begin position="63"/>
        <end position="84"/>
    </location>
</feature>
<feature type="transmembrane region" description="Helical" evidence="7">
    <location>
        <begin position="361"/>
        <end position="388"/>
    </location>
</feature>
<dbReference type="Proteomes" id="UP000095228">
    <property type="component" value="Chromosome"/>
</dbReference>
<evidence type="ECO:0000256" key="1">
    <source>
        <dbReference type="ARBA" id="ARBA00004141"/>
    </source>
</evidence>
<feature type="transmembrane region" description="Helical" evidence="7">
    <location>
        <begin position="262"/>
        <end position="284"/>
    </location>
</feature>
<dbReference type="PROSITE" id="PS00457">
    <property type="entry name" value="NA_SOLUT_SYMP_2"/>
    <property type="match status" value="1"/>
</dbReference>
<reference evidence="8 9" key="1">
    <citation type="submission" date="2016-06" db="EMBL/GenBank/DDBJ databases">
        <title>Three novel species with peptidoglycan cell walls form the new genus Lacunisphaera gen. nov. in the family Opitutaceae of the verrucomicrobial subdivision 4.</title>
        <authorList>
            <person name="Rast P."/>
            <person name="Gloeckner I."/>
            <person name="Jogler M."/>
            <person name="Boedeker C."/>
            <person name="Jeske O."/>
            <person name="Wiegand S."/>
            <person name="Reinhardt R."/>
            <person name="Schumann P."/>
            <person name="Rohde M."/>
            <person name="Spring S."/>
            <person name="Gloeckner F.O."/>
            <person name="Jogler C."/>
        </authorList>
    </citation>
    <scope>NUCLEOTIDE SEQUENCE [LARGE SCALE GENOMIC DNA]</scope>
    <source>
        <strain evidence="8 9">IG16b</strain>
    </source>
</reference>
<dbReference type="Pfam" id="PF00474">
    <property type="entry name" value="SSF"/>
    <property type="match status" value="1"/>
</dbReference>
<sequence length="585" mass="63058">MNAAFPGPLLAATGGDILLRLAPVDYLIIATYFVFVIGIGWVLRKHLRTSKDFFESGRSLPAWICALGFIGANLGAQEVMGMAASGAKYGIATSHFYWIGAIPAMVFVGIFMMPFYYGSKARSVPEYLKLRFDEKTRVFNALTFAGMTVFSSGISMFALAKLLNAILGWNFHGCIIISSTIVLVYIYTGGLTSAIYNEVLQFFLIVFGFLPLVILGLEDIGGWDGLTRQLDVYSQTQGMPGAWSSSWTHMGSAAANPMGVEWFGLVAGLGFVLSFGYWCTDFLVVQRAMAAKDMNAARRTPLIAAIPKMMFPVLVILPGMLAIALFSKGSSGLALPVDVNGVPDYNMVVPAMLAKYFPSGLLGIGLTALMASFMSGMAGNVTAFNTVWTYDLYQGHIKPDASDAHLVRVGRLTTVVGLVISGGCAYLAASFNNIMDMLQLVFGFVNAPLFAIFLLGMFWRRTTGHGAFYGLLIGTLTAVIFHGCTLPVGEPAGIKGGWLTVQQTFASSMAQNFWMAIFAFAGCFAGTLLISLVTAPNRTDDELRGLVYSLTEKPRDDHGAAWYARPVPLGVAVLAATAVLNLIFW</sequence>
<comment type="similarity">
    <text evidence="2 6">Belongs to the sodium:solute symporter (SSF) (TC 2.A.21) family.</text>
</comment>
<evidence type="ECO:0000313" key="8">
    <source>
        <dbReference type="EMBL" id="AOS46389.1"/>
    </source>
</evidence>
<dbReference type="InterPro" id="IPR001734">
    <property type="entry name" value="Na/solute_symporter"/>
</dbReference>
<feature type="transmembrane region" description="Helical" evidence="7">
    <location>
        <begin position="199"/>
        <end position="217"/>
    </location>
</feature>
<name>A0A1D8AZR9_9BACT</name>
<feature type="transmembrane region" description="Helical" evidence="7">
    <location>
        <begin position="513"/>
        <end position="535"/>
    </location>
</feature>
<dbReference type="RefSeq" id="WP_083270450.1">
    <property type="nucleotide sequence ID" value="NZ_CP016094.1"/>
</dbReference>
<dbReference type="CDD" id="cd11478">
    <property type="entry name" value="SLC5sbd_u2"/>
    <property type="match status" value="1"/>
</dbReference>
<evidence type="ECO:0000256" key="2">
    <source>
        <dbReference type="ARBA" id="ARBA00006434"/>
    </source>
</evidence>
<accession>A0A1D8AZR9</accession>